<keyword evidence="2" id="KW-0813">Transport</keyword>
<evidence type="ECO:0000313" key="8">
    <source>
        <dbReference type="EMBL" id="GJD65620.1"/>
    </source>
</evidence>
<dbReference type="InterPro" id="IPR036259">
    <property type="entry name" value="MFS_trans_sf"/>
</dbReference>
<reference evidence="8" key="1">
    <citation type="journal article" date="2016" name="Front. Microbiol.">
        <title>Genome Sequence of the Piezophilic, Mesophilic Sulfate-Reducing Bacterium Desulfovibrio indicus J2T.</title>
        <authorList>
            <person name="Cao J."/>
            <person name="Maignien L."/>
            <person name="Shao Z."/>
            <person name="Alain K."/>
            <person name="Jebbar M."/>
        </authorList>
    </citation>
    <scope>NUCLEOTIDE SEQUENCE</scope>
    <source>
        <strain evidence="8">JCM 32048</strain>
    </source>
</reference>
<dbReference type="GO" id="GO:0005886">
    <property type="term" value="C:plasma membrane"/>
    <property type="evidence" value="ECO:0007669"/>
    <property type="project" value="UniProtKB-SubCell"/>
</dbReference>
<evidence type="ECO:0008006" key="10">
    <source>
        <dbReference type="Google" id="ProtNLM"/>
    </source>
</evidence>
<dbReference type="InterPro" id="IPR050171">
    <property type="entry name" value="MFS_Transporters"/>
</dbReference>
<dbReference type="PANTHER" id="PTHR23517">
    <property type="entry name" value="RESISTANCE PROTEIN MDTM, PUTATIVE-RELATED-RELATED"/>
    <property type="match status" value="1"/>
</dbReference>
<keyword evidence="9" id="KW-1185">Reference proteome</keyword>
<feature type="transmembrane region" description="Helical" evidence="7">
    <location>
        <begin position="351"/>
        <end position="370"/>
    </location>
</feature>
<evidence type="ECO:0000256" key="3">
    <source>
        <dbReference type="ARBA" id="ARBA00022475"/>
    </source>
</evidence>
<dbReference type="SUPFAM" id="SSF103473">
    <property type="entry name" value="MFS general substrate transporter"/>
    <property type="match status" value="1"/>
</dbReference>
<reference evidence="8" key="2">
    <citation type="submission" date="2021-08" db="EMBL/GenBank/DDBJ databases">
        <authorList>
            <person name="Tani A."/>
            <person name="Ola A."/>
            <person name="Ogura Y."/>
            <person name="Katsura K."/>
            <person name="Hayashi T."/>
        </authorList>
    </citation>
    <scope>NUCLEOTIDE SEQUENCE</scope>
    <source>
        <strain evidence="8">JCM 32048</strain>
    </source>
</reference>
<proteinExistence type="predicted"/>
<comment type="caution">
    <text evidence="8">The sequence shown here is derived from an EMBL/GenBank/DDBJ whole genome shotgun (WGS) entry which is preliminary data.</text>
</comment>
<feature type="transmembrane region" description="Helical" evidence="7">
    <location>
        <begin position="94"/>
        <end position="113"/>
    </location>
</feature>
<comment type="subcellular location">
    <subcellularLocation>
        <location evidence="1">Cell membrane</location>
        <topology evidence="1">Multi-pass membrane protein</topology>
    </subcellularLocation>
</comment>
<accession>A0AA37M785</accession>
<keyword evidence="3" id="KW-1003">Cell membrane</keyword>
<evidence type="ECO:0000256" key="4">
    <source>
        <dbReference type="ARBA" id="ARBA00022692"/>
    </source>
</evidence>
<organism evidence="8 9">
    <name type="scientific">Methylobacterium frigidaeris</name>
    <dbReference type="NCBI Taxonomy" id="2038277"/>
    <lineage>
        <taxon>Bacteria</taxon>
        <taxon>Pseudomonadati</taxon>
        <taxon>Pseudomonadota</taxon>
        <taxon>Alphaproteobacteria</taxon>
        <taxon>Hyphomicrobiales</taxon>
        <taxon>Methylobacteriaceae</taxon>
        <taxon>Methylobacterium</taxon>
    </lineage>
</organism>
<feature type="transmembrane region" description="Helical" evidence="7">
    <location>
        <begin position="134"/>
        <end position="152"/>
    </location>
</feature>
<keyword evidence="6 7" id="KW-0472">Membrane</keyword>
<keyword evidence="4 7" id="KW-0812">Transmembrane</keyword>
<evidence type="ECO:0000256" key="2">
    <source>
        <dbReference type="ARBA" id="ARBA00022448"/>
    </source>
</evidence>
<evidence type="ECO:0000256" key="1">
    <source>
        <dbReference type="ARBA" id="ARBA00004651"/>
    </source>
</evidence>
<feature type="transmembrane region" description="Helical" evidence="7">
    <location>
        <begin position="68"/>
        <end position="88"/>
    </location>
</feature>
<keyword evidence="5 7" id="KW-1133">Transmembrane helix</keyword>
<evidence type="ECO:0000313" key="9">
    <source>
        <dbReference type="Proteomes" id="UP001055286"/>
    </source>
</evidence>
<feature type="transmembrane region" description="Helical" evidence="7">
    <location>
        <begin position="263"/>
        <end position="284"/>
    </location>
</feature>
<feature type="transmembrane region" description="Helical" evidence="7">
    <location>
        <begin position="39"/>
        <end position="56"/>
    </location>
</feature>
<dbReference type="Gene3D" id="1.20.1250.20">
    <property type="entry name" value="MFS general substrate transporter like domains"/>
    <property type="match status" value="2"/>
</dbReference>
<protein>
    <recommendedName>
        <fullName evidence="10">MFS transporter</fullName>
    </recommendedName>
</protein>
<name>A0AA37M785_9HYPH</name>
<dbReference type="EMBL" id="BPQJ01000044">
    <property type="protein sequence ID" value="GJD65620.1"/>
    <property type="molecule type" value="Genomic_DNA"/>
</dbReference>
<dbReference type="AlphaFoldDB" id="A0AA37M785"/>
<gene>
    <name evidence="8" type="ORF">MPEAHAMD_5815</name>
</gene>
<sequence>MPGHSQFRLLTLHYSLYQLSVALAGGFVGAYLLKLGFSLPAALSAYAALLSMRFGLRFISLSIVRRVGYQAAIVLGTILVAAQFLPLMGADKPYWLVAWLLVVSLAESLYWPVYHAAAAVTGGEARGREVGIRAAAGALANVLGPLAGGALLEHFGPAVDFAIAALISMMSVAPLLALKGIAGGPVPSIRESVRSIDRSGFATFAADGWMASGLAIAWPMTLFLSLDLHFAAFGVANAAAGVMGAVTGLLCGSAIDRGGRDRCLALVSCALVAGFILRTCATWSPLAATLANASGAAVQGLYVPVLMTVIYDSAKQSGAAYRFNFAAEAGWDIGAASGCLAAALVAGLTQVPSLAVLPAVLGVGVFYHCVRGQSHPLRRPLGLNDEVSAA</sequence>
<evidence type="ECO:0000256" key="6">
    <source>
        <dbReference type="ARBA" id="ARBA00023136"/>
    </source>
</evidence>
<feature type="transmembrane region" description="Helical" evidence="7">
    <location>
        <begin position="230"/>
        <end position="251"/>
    </location>
</feature>
<feature type="transmembrane region" description="Helical" evidence="7">
    <location>
        <begin position="158"/>
        <end position="178"/>
    </location>
</feature>
<evidence type="ECO:0000256" key="5">
    <source>
        <dbReference type="ARBA" id="ARBA00022989"/>
    </source>
</evidence>
<dbReference type="Proteomes" id="UP001055286">
    <property type="component" value="Unassembled WGS sequence"/>
</dbReference>
<feature type="transmembrane region" description="Helical" evidence="7">
    <location>
        <begin position="199"/>
        <end position="218"/>
    </location>
</feature>
<evidence type="ECO:0000256" key="7">
    <source>
        <dbReference type="SAM" id="Phobius"/>
    </source>
</evidence>
<dbReference type="RefSeq" id="WP_238193014.1">
    <property type="nucleotide sequence ID" value="NZ_BPQJ01000044.1"/>
</dbReference>